<feature type="transmembrane region" description="Helical" evidence="14">
    <location>
        <begin position="689"/>
        <end position="712"/>
    </location>
</feature>
<evidence type="ECO:0000313" key="17">
    <source>
        <dbReference type="Proteomes" id="UP000694865"/>
    </source>
</evidence>
<feature type="transmembrane region" description="Helical" evidence="14">
    <location>
        <begin position="223"/>
        <end position="247"/>
    </location>
</feature>
<keyword evidence="10" id="KW-0325">Glycoprotein</keyword>
<feature type="transmembrane region" description="Helical" evidence="14">
    <location>
        <begin position="656"/>
        <end position="677"/>
    </location>
</feature>
<keyword evidence="2" id="KW-1003">Cell membrane</keyword>
<dbReference type="PANTHER" id="PTHR18945">
    <property type="entry name" value="NEUROTRANSMITTER GATED ION CHANNEL"/>
    <property type="match status" value="1"/>
</dbReference>
<accession>A0ABM0H1U4</accession>
<dbReference type="CDD" id="cd18997">
    <property type="entry name" value="LGIC_ECD_nAChR"/>
    <property type="match status" value="2"/>
</dbReference>
<keyword evidence="9" id="KW-0675">Receptor</keyword>
<evidence type="ECO:0000256" key="13">
    <source>
        <dbReference type="ARBA" id="ARBA00034099"/>
    </source>
</evidence>
<dbReference type="InterPro" id="IPR006029">
    <property type="entry name" value="Neurotrans-gated_channel_TM"/>
</dbReference>
<feature type="transmembrane region" description="Helical" evidence="14">
    <location>
        <begin position="287"/>
        <end position="310"/>
    </location>
</feature>
<dbReference type="CDD" id="cd19051">
    <property type="entry name" value="LGIC_TM_cation"/>
    <property type="match status" value="2"/>
</dbReference>
<evidence type="ECO:0000256" key="11">
    <source>
        <dbReference type="ARBA" id="ARBA00023286"/>
    </source>
</evidence>
<dbReference type="Pfam" id="PF02931">
    <property type="entry name" value="Neur_chan_LBD"/>
    <property type="match status" value="2"/>
</dbReference>
<feature type="domain" description="Neurotransmitter-gated ion-channel ligand-binding" evidence="15">
    <location>
        <begin position="18"/>
        <end position="221"/>
    </location>
</feature>
<evidence type="ECO:0000256" key="2">
    <source>
        <dbReference type="ARBA" id="ARBA00022475"/>
    </source>
</evidence>
<evidence type="ECO:0000259" key="15">
    <source>
        <dbReference type="Pfam" id="PF02931"/>
    </source>
</evidence>
<dbReference type="InterPro" id="IPR036734">
    <property type="entry name" value="Neur_chan_lig-bd_sf"/>
</dbReference>
<evidence type="ECO:0000256" key="12">
    <source>
        <dbReference type="ARBA" id="ARBA00023303"/>
    </source>
</evidence>
<keyword evidence="6" id="KW-0406">Ion transport</keyword>
<organism evidence="17 18">
    <name type="scientific">Saccoglossus kowalevskii</name>
    <name type="common">Acorn worm</name>
    <dbReference type="NCBI Taxonomy" id="10224"/>
    <lineage>
        <taxon>Eukaryota</taxon>
        <taxon>Metazoa</taxon>
        <taxon>Hemichordata</taxon>
        <taxon>Enteropneusta</taxon>
        <taxon>Harrimaniidae</taxon>
        <taxon>Saccoglossus</taxon>
    </lineage>
</organism>
<name>A0ABM0H1U4_SACKO</name>
<keyword evidence="3 14" id="KW-0812">Transmembrane</keyword>
<dbReference type="SUPFAM" id="SSF63712">
    <property type="entry name" value="Nicotinic receptor ligand binding domain-like"/>
    <property type="match status" value="2"/>
</dbReference>
<dbReference type="GeneID" id="100367857"/>
<dbReference type="InterPro" id="IPR006202">
    <property type="entry name" value="Neur_chan_lig-bd"/>
</dbReference>
<dbReference type="Gene3D" id="2.70.170.10">
    <property type="entry name" value="Neurotransmitter-gated ion-channel ligand-binding domain"/>
    <property type="match status" value="2"/>
</dbReference>
<evidence type="ECO:0000313" key="18">
    <source>
        <dbReference type="RefSeq" id="XP_002742348.2"/>
    </source>
</evidence>
<evidence type="ECO:0000256" key="5">
    <source>
        <dbReference type="ARBA" id="ARBA00023018"/>
    </source>
</evidence>
<evidence type="ECO:0000256" key="3">
    <source>
        <dbReference type="ARBA" id="ARBA00022692"/>
    </source>
</evidence>
<keyword evidence="12" id="KW-0407">Ion channel</keyword>
<evidence type="ECO:0000256" key="4">
    <source>
        <dbReference type="ARBA" id="ARBA00022989"/>
    </source>
</evidence>
<feature type="transmembrane region" description="Helical" evidence="14">
    <location>
        <begin position="254"/>
        <end position="275"/>
    </location>
</feature>
<comment type="subcellular location">
    <subcellularLocation>
        <location evidence="13">Synaptic cell membrane</location>
        <topology evidence="13">Multi-pass membrane protein</topology>
    </subcellularLocation>
</comment>
<sequence>MIQSDRGDTGILGNADLHRLFNDKLGNYSNLVRPVMDLSTPTYVDMVFFLNLVLDMDEKSQTLTSNCWMALSWQDEYLIWNETDYSEIKSMKVPAKRLWLPDVYFYQNAATKYENFLLDHLAVVYSSGEVVWTAPVIFRGHCKIDPTYFPFDEQRCTMKFGTWQYDGFEVVLNGTGSTSVFVSDGEWDLEDLTAQAHKEYYPDTPGTPYTDVTYTIYFRRRCLFYVFYLIMPCTLISLMTILTFFLPAESQGKISLGVTVLLSLTVFLLLVAEVMPASDEVPVIGQYYAATMILISVSLSMNVLVVNLYYRGPEKDSLPVPNWAKKYIIGYVGWFLNVNINQDRHTKPSASNHHHSKASAELIPLTAMNGMDVNHSHSCPDSPIPILRLSPSYRSEMDGNRTKYNSSNLTSSPETGENIALLKQILRELRMLNKHNDKLTEKQRVQREWKRIAKVTDRLCLIVYLCGTVSTVMNWQDEYLVWNQTDYGGIKSIKVPAERLWLPDVYFYQNAATGYENFLLDHLVVVYSDGSVGWTAPVIFRGHCKIDPKYFPFDEQRCSMKFGTWQHDGFEVVLNGSGSTSVFVSNGEWDLEDLTAQAHKEYYPDTPGIPYTDISYTIYFRRRCLFYVFYLIMPCTLISLMTILTFFLPAESQGKISLGVTVMLSLTVFLLLVAEVMPASDAVPVIGQYYAATMILISVSLAMNVLVVNIYYRGPEKDSLPVPNWAKKYIIGYVGWFLNVNINQQRRKKPAVSNLRHSKAGAEFIPLTGMNGMDLNHSRTCPDSPIPILRLSPSYRSEIDGNRTTYTSSNLTSSPTTGENIALLKQILRELRMLNNYNDRMAEKQRIQREWKRIAKVTDRVCLIAYLCGTVFTVMLMVCQIPW</sequence>
<dbReference type="PRINTS" id="PR00254">
    <property type="entry name" value="NICOTINICR"/>
</dbReference>
<dbReference type="PRINTS" id="PR00252">
    <property type="entry name" value="NRIONCHANNEL"/>
</dbReference>
<keyword evidence="7 14" id="KW-0472">Membrane</keyword>
<evidence type="ECO:0000256" key="7">
    <source>
        <dbReference type="ARBA" id="ARBA00023136"/>
    </source>
</evidence>
<dbReference type="SUPFAM" id="SSF90112">
    <property type="entry name" value="Neurotransmitter-gated ion-channel transmembrane pore"/>
    <property type="match status" value="2"/>
</dbReference>
<dbReference type="InterPro" id="IPR036719">
    <property type="entry name" value="Neuro-gated_channel_TM_sf"/>
</dbReference>
<keyword evidence="11" id="KW-1071">Ligand-gated ion channel</keyword>
<keyword evidence="8" id="KW-1015">Disulfide bond</keyword>
<protein>
    <submittedName>
        <fullName evidence="18">Acetylcholine receptor subunit alpha-type acr-16-like</fullName>
    </submittedName>
</protein>
<evidence type="ECO:0000259" key="16">
    <source>
        <dbReference type="Pfam" id="PF02932"/>
    </source>
</evidence>
<dbReference type="NCBIfam" id="TIGR00860">
    <property type="entry name" value="LIC"/>
    <property type="match status" value="1"/>
</dbReference>
<reference evidence="18" key="1">
    <citation type="submission" date="2025-08" db="UniProtKB">
        <authorList>
            <consortium name="RefSeq"/>
        </authorList>
    </citation>
    <scope>IDENTIFICATION</scope>
    <source>
        <tissue evidence="18">Testes</tissue>
    </source>
</reference>
<evidence type="ECO:0000256" key="8">
    <source>
        <dbReference type="ARBA" id="ARBA00023157"/>
    </source>
</evidence>
<keyword evidence="4 14" id="KW-1133">Transmembrane helix</keyword>
<keyword evidence="5" id="KW-0770">Synapse</keyword>
<dbReference type="Pfam" id="PF02932">
    <property type="entry name" value="Neur_chan_memb"/>
    <property type="match status" value="2"/>
</dbReference>
<proteinExistence type="predicted"/>
<evidence type="ECO:0000256" key="14">
    <source>
        <dbReference type="SAM" id="Phobius"/>
    </source>
</evidence>
<dbReference type="InterPro" id="IPR006201">
    <property type="entry name" value="Neur_channel"/>
</dbReference>
<dbReference type="InterPro" id="IPR002394">
    <property type="entry name" value="Nicotinic_acetylcholine_rcpt"/>
</dbReference>
<keyword evidence="1" id="KW-0813">Transport</keyword>
<evidence type="ECO:0000256" key="1">
    <source>
        <dbReference type="ARBA" id="ARBA00022448"/>
    </source>
</evidence>
<feature type="domain" description="Neurotransmitter-gated ion-channel ligand-binding" evidence="15">
    <location>
        <begin position="470"/>
        <end position="623"/>
    </location>
</feature>
<evidence type="ECO:0000256" key="6">
    <source>
        <dbReference type="ARBA" id="ARBA00023065"/>
    </source>
</evidence>
<feature type="transmembrane region" description="Helical" evidence="14">
    <location>
        <begin position="861"/>
        <end position="878"/>
    </location>
</feature>
<gene>
    <name evidence="18" type="primary">LOC100367857</name>
</gene>
<feature type="domain" description="Neurotransmitter-gated ion-channel transmembrane" evidence="16">
    <location>
        <begin position="631"/>
        <end position="874"/>
    </location>
</feature>
<keyword evidence="17" id="KW-1185">Reference proteome</keyword>
<feature type="domain" description="Neurotransmitter-gated ion-channel transmembrane" evidence="16">
    <location>
        <begin position="229"/>
        <end position="466"/>
    </location>
</feature>
<evidence type="ECO:0000256" key="9">
    <source>
        <dbReference type="ARBA" id="ARBA00023170"/>
    </source>
</evidence>
<dbReference type="InterPro" id="IPR038050">
    <property type="entry name" value="Neuro_actylchol_rec"/>
</dbReference>
<evidence type="ECO:0000256" key="10">
    <source>
        <dbReference type="ARBA" id="ARBA00023180"/>
    </source>
</evidence>
<feature type="transmembrane region" description="Helical" evidence="14">
    <location>
        <begin position="624"/>
        <end position="650"/>
    </location>
</feature>
<dbReference type="Proteomes" id="UP000694865">
    <property type="component" value="Unplaced"/>
</dbReference>
<dbReference type="Gene3D" id="1.20.58.390">
    <property type="entry name" value="Neurotransmitter-gated ion-channel transmembrane domain"/>
    <property type="match status" value="2"/>
</dbReference>
<dbReference type="RefSeq" id="XP_002742348.2">
    <property type="nucleotide sequence ID" value="XM_002742302.2"/>
</dbReference>